<dbReference type="InterPro" id="IPR002934">
    <property type="entry name" value="Polymerase_NTP_transf_dom"/>
</dbReference>
<dbReference type="PANTHER" id="PTHR33933:SF1">
    <property type="entry name" value="PROTEIN ADENYLYLTRANSFERASE MNTA-RELATED"/>
    <property type="match status" value="1"/>
</dbReference>
<proteinExistence type="predicted"/>
<organism evidence="2">
    <name type="scientific">mine drainage metagenome</name>
    <dbReference type="NCBI Taxonomy" id="410659"/>
    <lineage>
        <taxon>unclassified sequences</taxon>
        <taxon>metagenomes</taxon>
        <taxon>ecological metagenomes</taxon>
    </lineage>
</organism>
<feature type="domain" description="Polymerase nucleotidyl transferase" evidence="1">
    <location>
        <begin position="18"/>
        <end position="91"/>
    </location>
</feature>
<dbReference type="EMBL" id="AUZY01002728">
    <property type="protein sequence ID" value="EQD71617.1"/>
    <property type="molecule type" value="Genomic_DNA"/>
</dbReference>
<dbReference type="PANTHER" id="PTHR33933">
    <property type="entry name" value="NUCLEOTIDYLTRANSFERASE"/>
    <property type="match status" value="1"/>
</dbReference>
<comment type="caution">
    <text evidence="2">The sequence shown here is derived from an EMBL/GenBank/DDBJ whole genome shotgun (WGS) entry which is preliminary data.</text>
</comment>
<dbReference type="AlphaFoldDB" id="T1BP63"/>
<reference evidence="2" key="2">
    <citation type="journal article" date="2014" name="ISME J.">
        <title>Microbial stratification in low pH oxic and suboxic macroscopic growths along an acid mine drainage.</title>
        <authorList>
            <person name="Mendez-Garcia C."/>
            <person name="Mesa V."/>
            <person name="Sprenger R.R."/>
            <person name="Richter M."/>
            <person name="Diez M.S."/>
            <person name="Solano J."/>
            <person name="Bargiela R."/>
            <person name="Golyshina O.V."/>
            <person name="Manteca A."/>
            <person name="Ramos J.L."/>
            <person name="Gallego J.R."/>
            <person name="Llorente I."/>
            <person name="Martins Dos Santos V.A."/>
            <person name="Jensen O.N."/>
            <person name="Pelaez A.I."/>
            <person name="Sanchez J."/>
            <person name="Ferrer M."/>
        </authorList>
    </citation>
    <scope>NUCLEOTIDE SEQUENCE</scope>
</reference>
<dbReference type="InterPro" id="IPR052548">
    <property type="entry name" value="Type_VII_TA_antitoxin"/>
</dbReference>
<accession>T1BP63</accession>
<feature type="non-terminal residue" evidence="2">
    <location>
        <position position="100"/>
    </location>
</feature>
<protein>
    <submittedName>
        <fullName evidence="2">Toxin-antitoxin system, toxin component family protein</fullName>
    </submittedName>
</protein>
<evidence type="ECO:0000313" key="2">
    <source>
        <dbReference type="EMBL" id="EQD71617.1"/>
    </source>
</evidence>
<dbReference type="InterPro" id="IPR043519">
    <property type="entry name" value="NT_sf"/>
</dbReference>
<reference evidence="2" key="1">
    <citation type="submission" date="2013-08" db="EMBL/GenBank/DDBJ databases">
        <authorList>
            <person name="Mendez C."/>
            <person name="Richter M."/>
            <person name="Ferrer M."/>
            <person name="Sanchez J."/>
        </authorList>
    </citation>
    <scope>NUCLEOTIDE SEQUENCE</scope>
</reference>
<dbReference type="CDD" id="cd05403">
    <property type="entry name" value="NT_KNTase_like"/>
    <property type="match status" value="1"/>
</dbReference>
<dbReference type="SUPFAM" id="SSF81301">
    <property type="entry name" value="Nucleotidyltransferase"/>
    <property type="match status" value="1"/>
</dbReference>
<name>T1BP63_9ZZZZ</name>
<sequence>MRTLDNLDLKENDRQAVREAAAILRARFPVQRVVLFGSKARGSDDDQSDIDLLVLTSRAVEQSEKDRMTDAVFGVELQRAVVLNKLIVPLEQWEQGLYRV</sequence>
<dbReference type="GO" id="GO:0016779">
    <property type="term" value="F:nucleotidyltransferase activity"/>
    <property type="evidence" value="ECO:0007669"/>
    <property type="project" value="InterPro"/>
</dbReference>
<evidence type="ECO:0000259" key="1">
    <source>
        <dbReference type="Pfam" id="PF01909"/>
    </source>
</evidence>
<gene>
    <name evidence="2" type="ORF">B1B_04354</name>
</gene>
<dbReference type="Pfam" id="PF01909">
    <property type="entry name" value="NTP_transf_2"/>
    <property type="match status" value="1"/>
</dbReference>
<dbReference type="Gene3D" id="3.30.460.10">
    <property type="entry name" value="Beta Polymerase, domain 2"/>
    <property type="match status" value="1"/>
</dbReference>